<proteinExistence type="predicted"/>
<evidence type="ECO:0000313" key="5">
    <source>
        <dbReference type="Proteomes" id="UP000806285"/>
    </source>
</evidence>
<evidence type="ECO:0000256" key="2">
    <source>
        <dbReference type="SAM" id="SignalP"/>
    </source>
</evidence>
<dbReference type="InterPro" id="IPR031304">
    <property type="entry name" value="SLT_2"/>
</dbReference>
<evidence type="ECO:0000313" key="4">
    <source>
        <dbReference type="EMBL" id="MBE7368804.1"/>
    </source>
</evidence>
<evidence type="ECO:0000256" key="1">
    <source>
        <dbReference type="SAM" id="MobiDB-lite"/>
    </source>
</evidence>
<dbReference type="InterPro" id="IPR011757">
    <property type="entry name" value="Lytic_transglycosylase_MltB"/>
</dbReference>
<dbReference type="RefSeq" id="WP_193677427.1">
    <property type="nucleotide sequence ID" value="NZ_JADDIV010000004.1"/>
</dbReference>
<feature type="compositionally biased region" description="Low complexity" evidence="1">
    <location>
        <begin position="27"/>
        <end position="84"/>
    </location>
</feature>
<dbReference type="Proteomes" id="UP000806285">
    <property type="component" value="Unassembled WGS sequence"/>
</dbReference>
<dbReference type="Gene3D" id="1.10.530.10">
    <property type="match status" value="1"/>
</dbReference>
<dbReference type="Gene3D" id="1.10.8.350">
    <property type="entry name" value="Bacterial muramidase"/>
    <property type="match status" value="1"/>
</dbReference>
<feature type="domain" description="Transglycosylase SLT" evidence="3">
    <location>
        <begin position="101"/>
        <end position="398"/>
    </location>
</feature>
<gene>
    <name evidence="4" type="primary">mltB</name>
    <name evidence="4" type="ORF">IM787_14680</name>
</gene>
<protein>
    <submittedName>
        <fullName evidence="4">Lytic murein transglycosylase B</fullName>
    </submittedName>
</protein>
<organism evidence="4 5">
    <name type="scientific">Ramlibacter pallidus</name>
    <dbReference type="NCBI Taxonomy" id="2780087"/>
    <lineage>
        <taxon>Bacteria</taxon>
        <taxon>Pseudomonadati</taxon>
        <taxon>Pseudomonadota</taxon>
        <taxon>Betaproteobacteria</taxon>
        <taxon>Burkholderiales</taxon>
        <taxon>Comamonadaceae</taxon>
        <taxon>Ramlibacter</taxon>
    </lineage>
</organism>
<dbReference type="InterPro" id="IPR023346">
    <property type="entry name" value="Lysozyme-like_dom_sf"/>
</dbReference>
<dbReference type="PANTHER" id="PTHR30163:SF9">
    <property type="entry name" value="MEMBRANE-BOUND LYTIC MUREIN TRANSGLYCOSYLASE B"/>
    <property type="match status" value="1"/>
</dbReference>
<dbReference type="PANTHER" id="PTHR30163">
    <property type="entry name" value="MEMBRANE-BOUND LYTIC MUREIN TRANSGLYCOSYLASE B"/>
    <property type="match status" value="1"/>
</dbReference>
<dbReference type="NCBIfam" id="TIGR02282">
    <property type="entry name" value="MltB"/>
    <property type="match status" value="1"/>
</dbReference>
<sequence>MSPLHLLLSLALALPLHASAQPAEAGAAAEPAAPAAVPAAPATATPAPDPVAPAAAAPAPVAAPAAPAAQPASPARPRAANRAPSQRRGTPYAQREDAMLFADEIAARRGLDGAWVRRMVGEAQNLPVVTRLMQPAPAGQPKNWRVYRSRFIDPIRIAAGVRFWQQNRRTLERAEQEYGVPAEMIVGIIGVETIYGQQMGDFRVIDALATLSFDFPASHPRAAERTQYFRGELEQFLAWHRANRSDPLRPRGSYAGAWGMPQFMPTSLARWGVDYDGDKSIDLAGSTEDVIGSVANYFKGYGWKPGMPTHYPVRFDAAKLDLEGLLVPDILPTFSVASFQARGAVLEGPALEHKGPLALIELQNGGDPPSYVAGTENFYVITRYNWSSYYAMSVIELGREVREALGRETASR</sequence>
<dbReference type="InterPro" id="IPR043426">
    <property type="entry name" value="MltB-like"/>
</dbReference>
<feature type="signal peptide" evidence="2">
    <location>
        <begin position="1"/>
        <end position="20"/>
    </location>
</feature>
<comment type="caution">
    <text evidence="4">The sequence shown here is derived from an EMBL/GenBank/DDBJ whole genome shotgun (WGS) entry which is preliminary data.</text>
</comment>
<keyword evidence="5" id="KW-1185">Reference proteome</keyword>
<dbReference type="SUPFAM" id="SSF53955">
    <property type="entry name" value="Lysozyme-like"/>
    <property type="match status" value="1"/>
</dbReference>
<accession>A0ABR9S5T2</accession>
<feature type="region of interest" description="Disordered" evidence="1">
    <location>
        <begin position="27"/>
        <end position="94"/>
    </location>
</feature>
<reference evidence="4 5" key="1">
    <citation type="submission" date="2020-10" db="EMBL/GenBank/DDBJ databases">
        <title>Ramlibacter sp. HM2 16S ribosomal RNA gene Genome sequencing and assembly.</title>
        <authorList>
            <person name="Kang M."/>
        </authorList>
    </citation>
    <scope>NUCLEOTIDE SEQUENCE [LARGE SCALE GENOMIC DNA]</scope>
    <source>
        <strain evidence="4 5">HM2</strain>
    </source>
</reference>
<feature type="chain" id="PRO_5047524886" evidence="2">
    <location>
        <begin position="21"/>
        <end position="412"/>
    </location>
</feature>
<dbReference type="EMBL" id="JADDIV010000004">
    <property type="protein sequence ID" value="MBE7368804.1"/>
    <property type="molecule type" value="Genomic_DNA"/>
</dbReference>
<keyword evidence="2" id="KW-0732">Signal</keyword>
<dbReference type="Pfam" id="PF13406">
    <property type="entry name" value="SLT_2"/>
    <property type="match status" value="1"/>
</dbReference>
<name>A0ABR9S5T2_9BURK</name>
<evidence type="ECO:0000259" key="3">
    <source>
        <dbReference type="Pfam" id="PF13406"/>
    </source>
</evidence>